<evidence type="ECO:0000313" key="4">
    <source>
        <dbReference type="EMBL" id="SHF80355.1"/>
    </source>
</evidence>
<dbReference type="AlphaFoldDB" id="A0A1M5EMC8"/>
<dbReference type="RefSeq" id="WP_073064944.1">
    <property type="nucleotide sequence ID" value="NZ_FQUS01000013.1"/>
</dbReference>
<dbReference type="STRING" id="1194090.SAMN05443144_113103"/>
<dbReference type="GO" id="GO:0005524">
    <property type="term" value="F:ATP binding"/>
    <property type="evidence" value="ECO:0007669"/>
    <property type="project" value="UniProtKB-KW"/>
</dbReference>
<keyword evidence="2 4" id="KW-0067">ATP-binding</keyword>
<keyword evidence="1" id="KW-0547">Nucleotide-binding</keyword>
<dbReference type="InterPro" id="IPR027417">
    <property type="entry name" value="P-loop_NTPase"/>
</dbReference>
<dbReference type="PANTHER" id="PTHR43119">
    <property type="entry name" value="ABC TRANSPORT PROTEIN ATP-BINDING COMPONENT-RELATED"/>
    <property type="match status" value="1"/>
</dbReference>
<dbReference type="PROSITE" id="PS50893">
    <property type="entry name" value="ABC_TRANSPORTER_2"/>
    <property type="match status" value="1"/>
</dbReference>
<dbReference type="SUPFAM" id="SSF52540">
    <property type="entry name" value="P-loop containing nucleoside triphosphate hydrolases"/>
    <property type="match status" value="1"/>
</dbReference>
<evidence type="ECO:0000256" key="1">
    <source>
        <dbReference type="ARBA" id="ARBA00022741"/>
    </source>
</evidence>
<sequence length="205" mass="22588">MTNTLITCSDLTVRFGDEVVMEGFSFRIPGGKHTILKGESGSGKSTLLKLFLGFLKPAGGSIQFHSGKGRREIRRNTAWLPQDLDLGSGTVDEVIRKPFRFAINQAKIPGRETCISTLNQLGLSGDNLDKPFRDLSTGQRQRVGLAICHLLDKPILLLDEPTSALDRASKRRAADLLLAHTNKTIVSTSHDPFWVEHADNIIELN</sequence>
<dbReference type="InterPro" id="IPR003593">
    <property type="entry name" value="AAA+_ATPase"/>
</dbReference>
<keyword evidence="5" id="KW-1185">Reference proteome</keyword>
<dbReference type="Pfam" id="PF00005">
    <property type="entry name" value="ABC_tran"/>
    <property type="match status" value="1"/>
</dbReference>
<gene>
    <name evidence="4" type="ORF">SAMN05443144_113103</name>
</gene>
<dbReference type="InterPro" id="IPR003439">
    <property type="entry name" value="ABC_transporter-like_ATP-bd"/>
</dbReference>
<protein>
    <submittedName>
        <fullName evidence="4">Amino acid ABC transporter ATP-binding protein, PAAT family</fullName>
    </submittedName>
</protein>
<feature type="domain" description="ABC transporter" evidence="3">
    <location>
        <begin position="6"/>
        <end position="205"/>
    </location>
</feature>
<dbReference type="PANTHER" id="PTHR43119:SF1">
    <property type="entry name" value="ABC TRANSPORTER DOMAIN-CONTAINING PROTEIN"/>
    <property type="match status" value="1"/>
</dbReference>
<dbReference type="SMART" id="SM00382">
    <property type="entry name" value="AAA"/>
    <property type="match status" value="1"/>
</dbReference>
<accession>A0A1M5EMC8</accession>
<name>A0A1M5EMC8_9BACT</name>
<dbReference type="Gene3D" id="3.40.50.300">
    <property type="entry name" value="P-loop containing nucleotide triphosphate hydrolases"/>
    <property type="match status" value="1"/>
</dbReference>
<reference evidence="4 5" key="1">
    <citation type="submission" date="2016-11" db="EMBL/GenBank/DDBJ databases">
        <authorList>
            <person name="Jaros S."/>
            <person name="Januszkiewicz K."/>
            <person name="Wedrychowicz H."/>
        </authorList>
    </citation>
    <scope>NUCLEOTIDE SEQUENCE [LARGE SCALE GENOMIC DNA]</scope>
    <source>
        <strain evidence="4 5">DSM 21986</strain>
    </source>
</reference>
<evidence type="ECO:0000256" key="2">
    <source>
        <dbReference type="ARBA" id="ARBA00022840"/>
    </source>
</evidence>
<dbReference type="Proteomes" id="UP000184041">
    <property type="component" value="Unassembled WGS sequence"/>
</dbReference>
<dbReference type="GO" id="GO:0016887">
    <property type="term" value="F:ATP hydrolysis activity"/>
    <property type="evidence" value="ECO:0007669"/>
    <property type="project" value="InterPro"/>
</dbReference>
<dbReference type="EMBL" id="FQUS01000013">
    <property type="protein sequence ID" value="SHF80355.1"/>
    <property type="molecule type" value="Genomic_DNA"/>
</dbReference>
<evidence type="ECO:0000259" key="3">
    <source>
        <dbReference type="PROSITE" id="PS50893"/>
    </source>
</evidence>
<proteinExistence type="predicted"/>
<organism evidence="4 5">
    <name type="scientific">Fodinibius roseus</name>
    <dbReference type="NCBI Taxonomy" id="1194090"/>
    <lineage>
        <taxon>Bacteria</taxon>
        <taxon>Pseudomonadati</taxon>
        <taxon>Balneolota</taxon>
        <taxon>Balneolia</taxon>
        <taxon>Balneolales</taxon>
        <taxon>Balneolaceae</taxon>
        <taxon>Fodinibius</taxon>
    </lineage>
</organism>
<evidence type="ECO:0000313" key="5">
    <source>
        <dbReference type="Proteomes" id="UP000184041"/>
    </source>
</evidence>